<feature type="region of interest" description="Disordered" evidence="1">
    <location>
        <begin position="25"/>
        <end position="48"/>
    </location>
</feature>
<evidence type="ECO:0000313" key="4">
    <source>
        <dbReference type="Proteomes" id="UP000238034"/>
    </source>
</evidence>
<name>A0A2T0U6R4_9SPHI</name>
<dbReference type="Pfam" id="PF21294">
    <property type="entry name" value="Polysacc_lyase_14"/>
    <property type="match status" value="1"/>
</dbReference>
<evidence type="ECO:0000259" key="2">
    <source>
        <dbReference type="Pfam" id="PF21294"/>
    </source>
</evidence>
<dbReference type="InterPro" id="IPR048958">
    <property type="entry name" value="Polysacc_lyase_14"/>
</dbReference>
<dbReference type="OrthoDB" id="1329056at2"/>
<dbReference type="PROSITE" id="PS51257">
    <property type="entry name" value="PROKAR_LIPOPROTEIN"/>
    <property type="match status" value="1"/>
</dbReference>
<sequence>MNKSNIRNICSVFLLIAVISSCKTDETAPPAISGGDTTGTKSPEAPKAPLSVKSLNWDAYPDQTYSNVNAAADFGTLTGWKEQRTIISGKTLRVKLEKNALSSAGGIVANINIDEGSEYEVEFKAKFHSQFDWSKGGKLGFGLRIGEGNTGCDKADDGNGGSARMMWYTSGNGDVKLKPYLYYKDMPDECGSGFNTAYPSTGSIEKGIWYTIKIYVKSNTGTNTDGRVKFSVDGNTVLDKAIRWTTNDSKRLINKLSFATFRGGSTPDWQSETDGFIYFDDLKWTRLN</sequence>
<dbReference type="PANTHER" id="PTHR40124:SF1">
    <property type="entry name" value="DISAGGREGATASE RELATED REPEAT PROTEIN"/>
    <property type="match status" value="1"/>
</dbReference>
<gene>
    <name evidence="3" type="ORF">B0I27_10359</name>
</gene>
<dbReference type="AlphaFoldDB" id="A0A2T0U6R4"/>
<feature type="domain" description="Polysaccharide lyase 14" evidence="2">
    <location>
        <begin position="116"/>
        <end position="282"/>
    </location>
</feature>
<protein>
    <recommendedName>
        <fullName evidence="2">Polysaccharide lyase 14 domain-containing protein</fullName>
    </recommendedName>
</protein>
<dbReference type="Gene3D" id="2.60.120.200">
    <property type="match status" value="1"/>
</dbReference>
<keyword evidence="4" id="KW-1185">Reference proteome</keyword>
<dbReference type="RefSeq" id="WP_106292203.1">
    <property type="nucleotide sequence ID" value="NZ_PVTH01000003.1"/>
</dbReference>
<dbReference type="Proteomes" id="UP000238034">
    <property type="component" value="Unassembled WGS sequence"/>
</dbReference>
<comment type="caution">
    <text evidence="3">The sequence shown here is derived from an EMBL/GenBank/DDBJ whole genome shotgun (WGS) entry which is preliminary data.</text>
</comment>
<dbReference type="EMBL" id="PVTH01000003">
    <property type="protein sequence ID" value="PRY53594.1"/>
    <property type="molecule type" value="Genomic_DNA"/>
</dbReference>
<evidence type="ECO:0000256" key="1">
    <source>
        <dbReference type="SAM" id="MobiDB-lite"/>
    </source>
</evidence>
<organism evidence="3 4">
    <name type="scientific">Arcticibacter pallidicorallinus</name>
    <dbReference type="NCBI Taxonomy" id="1259464"/>
    <lineage>
        <taxon>Bacteria</taxon>
        <taxon>Pseudomonadati</taxon>
        <taxon>Bacteroidota</taxon>
        <taxon>Sphingobacteriia</taxon>
        <taxon>Sphingobacteriales</taxon>
        <taxon>Sphingobacteriaceae</taxon>
        <taxon>Arcticibacter</taxon>
    </lineage>
</organism>
<proteinExistence type="predicted"/>
<reference evidence="3 4" key="1">
    <citation type="submission" date="2018-03" db="EMBL/GenBank/DDBJ databases">
        <title>Genomic Encyclopedia of Type Strains, Phase III (KMG-III): the genomes of soil and plant-associated and newly described type strains.</title>
        <authorList>
            <person name="Whitman W."/>
        </authorList>
    </citation>
    <scope>NUCLEOTIDE SEQUENCE [LARGE SCALE GENOMIC DNA]</scope>
    <source>
        <strain evidence="3 4">CGMCC 1.9313</strain>
    </source>
</reference>
<accession>A0A2T0U6R4</accession>
<dbReference type="PANTHER" id="PTHR40124">
    <property type="match status" value="1"/>
</dbReference>
<evidence type="ECO:0000313" key="3">
    <source>
        <dbReference type="EMBL" id="PRY53594.1"/>
    </source>
</evidence>